<dbReference type="PANTHER" id="PTHR33908">
    <property type="entry name" value="MANNOSYLTRANSFERASE YKCB-RELATED"/>
    <property type="match status" value="1"/>
</dbReference>
<dbReference type="GO" id="GO:0016763">
    <property type="term" value="F:pentosyltransferase activity"/>
    <property type="evidence" value="ECO:0007669"/>
    <property type="project" value="TreeGrafter"/>
</dbReference>
<proteinExistence type="predicted"/>
<keyword evidence="7 8" id="KW-0472">Membrane</keyword>
<feature type="transmembrane region" description="Helical" evidence="8">
    <location>
        <begin position="167"/>
        <end position="193"/>
    </location>
</feature>
<protein>
    <submittedName>
        <fullName evidence="9">Unannotated protein</fullName>
    </submittedName>
</protein>
<keyword evidence="5 8" id="KW-0812">Transmembrane</keyword>
<evidence type="ECO:0000256" key="2">
    <source>
        <dbReference type="ARBA" id="ARBA00022475"/>
    </source>
</evidence>
<feature type="transmembrane region" description="Helical" evidence="8">
    <location>
        <begin position="205"/>
        <end position="224"/>
    </location>
</feature>
<keyword evidence="2" id="KW-1003">Cell membrane</keyword>
<gene>
    <name evidence="9" type="ORF">UFOPK3522_01289</name>
</gene>
<reference evidence="9" key="1">
    <citation type="submission" date="2020-05" db="EMBL/GenBank/DDBJ databases">
        <authorList>
            <person name="Chiriac C."/>
            <person name="Salcher M."/>
            <person name="Ghai R."/>
            <person name="Kavagutti S V."/>
        </authorList>
    </citation>
    <scope>NUCLEOTIDE SEQUENCE</scope>
</reference>
<sequence>MSGARNIVQALAAIVALAALSWLIVGRGLVNYDTLYSLVWGRELTDGQSLVLTTPFAPTLHPFGTLLGIVMAPFSKTVVAGVHGVAATEIILVLAFLALGALIWLTYKLGSFWFGPWAGVLAALIMITRRPLLDFGARAFVDIPYVALVLAAALLESRRPRSAVPVLALLAVAGLIRPEAWAFSGAYIVYLWFSGEHTPRQVASWLAIAAVGPVVWLLGDLLLAGDLLHSFSGTAQNGRDLGRATGISGLVTVAPRRLGEILREPVLFGALGGLAFGWWALRDRVRAPLLIAIVALAAFSLLTISGIPIVGRYLLLPSVIGAILCGAGVFGWRELASDDKRRKPWAWFAVLTILLLVVFTPAQISRISNLRYALSRQDQIQGDLRALVKRPPALISSSCTPISVPNHRPVPLLALWLNVPAEQIFSAEDKRQLRGEFIATANAKVASDYILDPRDLNRVVIQPPRSFKAVGGNSSWRVYQRCARSSR</sequence>
<feature type="transmembrane region" description="Helical" evidence="8">
    <location>
        <begin position="344"/>
        <end position="364"/>
    </location>
</feature>
<dbReference type="PANTHER" id="PTHR33908:SF11">
    <property type="entry name" value="MEMBRANE PROTEIN"/>
    <property type="match status" value="1"/>
</dbReference>
<feature type="transmembrane region" description="Helical" evidence="8">
    <location>
        <begin position="288"/>
        <end position="307"/>
    </location>
</feature>
<accession>A0A6J5ZXC7</accession>
<evidence type="ECO:0000256" key="3">
    <source>
        <dbReference type="ARBA" id="ARBA00022676"/>
    </source>
</evidence>
<feature type="transmembrane region" description="Helical" evidence="8">
    <location>
        <begin position="7"/>
        <end position="30"/>
    </location>
</feature>
<dbReference type="GO" id="GO:0005886">
    <property type="term" value="C:plasma membrane"/>
    <property type="evidence" value="ECO:0007669"/>
    <property type="project" value="UniProtKB-SubCell"/>
</dbReference>
<feature type="transmembrane region" description="Helical" evidence="8">
    <location>
        <begin position="50"/>
        <end position="72"/>
    </location>
</feature>
<feature type="transmembrane region" description="Helical" evidence="8">
    <location>
        <begin position="265"/>
        <end position="281"/>
    </location>
</feature>
<name>A0A6J5ZXC7_9ZZZZ</name>
<feature type="transmembrane region" description="Helical" evidence="8">
    <location>
        <begin position="84"/>
        <end position="105"/>
    </location>
</feature>
<dbReference type="EMBL" id="CAESAO010000130">
    <property type="protein sequence ID" value="CAB4346198.1"/>
    <property type="molecule type" value="Genomic_DNA"/>
</dbReference>
<dbReference type="GO" id="GO:0008610">
    <property type="term" value="P:lipid biosynthetic process"/>
    <property type="evidence" value="ECO:0007669"/>
    <property type="project" value="UniProtKB-ARBA"/>
</dbReference>
<feature type="transmembrane region" description="Helical" evidence="8">
    <location>
        <begin position="135"/>
        <end position="155"/>
    </location>
</feature>
<dbReference type="AlphaFoldDB" id="A0A6J5ZXC7"/>
<evidence type="ECO:0000313" key="9">
    <source>
        <dbReference type="EMBL" id="CAB4346198.1"/>
    </source>
</evidence>
<keyword evidence="6 8" id="KW-1133">Transmembrane helix</keyword>
<comment type="subcellular location">
    <subcellularLocation>
        <location evidence="1">Cell membrane</location>
        <topology evidence="1">Multi-pass membrane protein</topology>
    </subcellularLocation>
</comment>
<organism evidence="9">
    <name type="scientific">freshwater metagenome</name>
    <dbReference type="NCBI Taxonomy" id="449393"/>
    <lineage>
        <taxon>unclassified sequences</taxon>
        <taxon>metagenomes</taxon>
        <taxon>ecological metagenomes</taxon>
    </lineage>
</organism>
<evidence type="ECO:0000256" key="5">
    <source>
        <dbReference type="ARBA" id="ARBA00022692"/>
    </source>
</evidence>
<evidence type="ECO:0000256" key="6">
    <source>
        <dbReference type="ARBA" id="ARBA00022989"/>
    </source>
</evidence>
<feature type="transmembrane region" description="Helical" evidence="8">
    <location>
        <begin position="111"/>
        <end position="128"/>
    </location>
</feature>
<evidence type="ECO:0000256" key="8">
    <source>
        <dbReference type="SAM" id="Phobius"/>
    </source>
</evidence>
<evidence type="ECO:0000256" key="1">
    <source>
        <dbReference type="ARBA" id="ARBA00004651"/>
    </source>
</evidence>
<keyword evidence="3" id="KW-0328">Glycosyltransferase</keyword>
<feature type="transmembrane region" description="Helical" evidence="8">
    <location>
        <begin position="313"/>
        <end position="332"/>
    </location>
</feature>
<dbReference type="InterPro" id="IPR050297">
    <property type="entry name" value="LipidA_mod_glycosyltrf_83"/>
</dbReference>
<evidence type="ECO:0000256" key="7">
    <source>
        <dbReference type="ARBA" id="ARBA00023136"/>
    </source>
</evidence>
<evidence type="ECO:0000256" key="4">
    <source>
        <dbReference type="ARBA" id="ARBA00022679"/>
    </source>
</evidence>
<keyword evidence="4" id="KW-0808">Transferase</keyword>